<accession>A0A9P5PB72</accession>
<dbReference type="AlphaFoldDB" id="A0A9P5PB72"/>
<proteinExistence type="predicted"/>
<dbReference type="Proteomes" id="UP000772434">
    <property type="component" value="Unassembled WGS sequence"/>
</dbReference>
<evidence type="ECO:0000313" key="2">
    <source>
        <dbReference type="Proteomes" id="UP000772434"/>
    </source>
</evidence>
<sequence length="83" mass="8785">MLSVAMDIRRIVPVALSLILVGGMGYRRELVHAVAADSLSVHTLIVGSLFIIPTARNADLSSAPLNGLLNLLMDSSMLSKPCP</sequence>
<protein>
    <submittedName>
        <fullName evidence="1">Uncharacterized protein</fullName>
    </submittedName>
</protein>
<gene>
    <name evidence="1" type="ORF">BDP27DRAFT_1431870</name>
</gene>
<keyword evidence="2" id="KW-1185">Reference proteome</keyword>
<organism evidence="1 2">
    <name type="scientific">Rhodocollybia butyracea</name>
    <dbReference type="NCBI Taxonomy" id="206335"/>
    <lineage>
        <taxon>Eukaryota</taxon>
        <taxon>Fungi</taxon>
        <taxon>Dikarya</taxon>
        <taxon>Basidiomycota</taxon>
        <taxon>Agaricomycotina</taxon>
        <taxon>Agaricomycetes</taxon>
        <taxon>Agaricomycetidae</taxon>
        <taxon>Agaricales</taxon>
        <taxon>Marasmiineae</taxon>
        <taxon>Omphalotaceae</taxon>
        <taxon>Rhodocollybia</taxon>
    </lineage>
</organism>
<name>A0A9P5PB72_9AGAR</name>
<evidence type="ECO:0000313" key="1">
    <source>
        <dbReference type="EMBL" id="KAF9059075.1"/>
    </source>
</evidence>
<dbReference type="EMBL" id="JADNRY010000328">
    <property type="protein sequence ID" value="KAF9059075.1"/>
    <property type="molecule type" value="Genomic_DNA"/>
</dbReference>
<reference evidence="1" key="1">
    <citation type="submission" date="2020-11" db="EMBL/GenBank/DDBJ databases">
        <authorList>
            <consortium name="DOE Joint Genome Institute"/>
            <person name="Ahrendt S."/>
            <person name="Riley R."/>
            <person name="Andreopoulos W."/>
            <person name="Labutti K."/>
            <person name="Pangilinan J."/>
            <person name="Ruiz-Duenas F.J."/>
            <person name="Barrasa J.M."/>
            <person name="Sanchez-Garcia M."/>
            <person name="Camarero S."/>
            <person name="Miyauchi S."/>
            <person name="Serrano A."/>
            <person name="Linde D."/>
            <person name="Babiker R."/>
            <person name="Drula E."/>
            <person name="Ayuso-Fernandez I."/>
            <person name="Pacheco R."/>
            <person name="Padilla G."/>
            <person name="Ferreira P."/>
            <person name="Barriuso J."/>
            <person name="Kellner H."/>
            <person name="Castanera R."/>
            <person name="Alfaro M."/>
            <person name="Ramirez L."/>
            <person name="Pisabarro A.G."/>
            <person name="Kuo A."/>
            <person name="Tritt A."/>
            <person name="Lipzen A."/>
            <person name="He G."/>
            <person name="Yan M."/>
            <person name="Ng V."/>
            <person name="Cullen D."/>
            <person name="Martin F."/>
            <person name="Rosso M.-N."/>
            <person name="Henrissat B."/>
            <person name="Hibbett D."/>
            <person name="Martinez A.T."/>
            <person name="Grigoriev I.V."/>
        </authorList>
    </citation>
    <scope>NUCLEOTIDE SEQUENCE</scope>
    <source>
        <strain evidence="1">AH 40177</strain>
    </source>
</reference>
<comment type="caution">
    <text evidence="1">The sequence shown here is derived from an EMBL/GenBank/DDBJ whole genome shotgun (WGS) entry which is preliminary data.</text>
</comment>